<evidence type="ECO:0000259" key="3">
    <source>
        <dbReference type="Pfam" id="PF02397"/>
    </source>
</evidence>
<evidence type="ECO:0000313" key="4">
    <source>
        <dbReference type="EMBL" id="MDA0184415.1"/>
    </source>
</evidence>
<comment type="similarity">
    <text evidence="1">Belongs to the bacterial sugar transferase family.</text>
</comment>
<evidence type="ECO:0000256" key="2">
    <source>
        <dbReference type="SAM" id="Phobius"/>
    </source>
</evidence>
<dbReference type="Pfam" id="PF02397">
    <property type="entry name" value="Bac_transf"/>
    <property type="match status" value="2"/>
</dbReference>
<dbReference type="GO" id="GO:0016780">
    <property type="term" value="F:phosphotransferase activity, for other substituted phosphate groups"/>
    <property type="evidence" value="ECO:0007669"/>
    <property type="project" value="TreeGrafter"/>
</dbReference>
<dbReference type="AlphaFoldDB" id="A0A9X3SE28"/>
<reference evidence="4" key="1">
    <citation type="submission" date="2022-10" db="EMBL/GenBank/DDBJ databases">
        <title>The WGS of Solirubrobacter phytolaccae KCTC 29190.</title>
        <authorList>
            <person name="Jiang Z."/>
        </authorList>
    </citation>
    <scope>NUCLEOTIDE SEQUENCE</scope>
    <source>
        <strain evidence="4">KCTC 29190</strain>
    </source>
</reference>
<keyword evidence="2" id="KW-0812">Transmembrane</keyword>
<dbReference type="InterPro" id="IPR003362">
    <property type="entry name" value="Bact_transf"/>
</dbReference>
<dbReference type="PANTHER" id="PTHR30576:SF0">
    <property type="entry name" value="UNDECAPRENYL-PHOSPHATE N-ACETYLGALACTOSAMINYL 1-PHOSPHATE TRANSFERASE-RELATED"/>
    <property type="match status" value="1"/>
</dbReference>
<dbReference type="RefSeq" id="WP_270028870.1">
    <property type="nucleotide sequence ID" value="NZ_JAPDDP010000075.1"/>
</dbReference>
<keyword evidence="2" id="KW-1133">Transmembrane helix</keyword>
<name>A0A9X3SE28_9ACTN</name>
<feature type="transmembrane region" description="Helical" evidence="2">
    <location>
        <begin position="35"/>
        <end position="59"/>
    </location>
</feature>
<evidence type="ECO:0000256" key="1">
    <source>
        <dbReference type="ARBA" id="ARBA00006464"/>
    </source>
</evidence>
<keyword evidence="5" id="KW-1185">Reference proteome</keyword>
<dbReference type="Proteomes" id="UP001147653">
    <property type="component" value="Unassembled WGS sequence"/>
</dbReference>
<feature type="domain" description="Bacterial sugar transferase" evidence="3">
    <location>
        <begin position="30"/>
        <end position="85"/>
    </location>
</feature>
<dbReference type="EMBL" id="JAPDDP010000075">
    <property type="protein sequence ID" value="MDA0184415.1"/>
    <property type="molecule type" value="Genomic_DNA"/>
</dbReference>
<protein>
    <submittedName>
        <fullName evidence="4">Sugar transferase</fullName>
    </submittedName>
</protein>
<keyword evidence="4" id="KW-0808">Transferase</keyword>
<comment type="caution">
    <text evidence="4">The sequence shown here is derived from an EMBL/GenBank/DDBJ whole genome shotgun (WGS) entry which is preliminary data.</text>
</comment>
<dbReference type="PANTHER" id="PTHR30576">
    <property type="entry name" value="COLANIC BIOSYNTHESIS UDP-GLUCOSE LIPID CARRIER TRANSFERASE"/>
    <property type="match status" value="1"/>
</dbReference>
<evidence type="ECO:0000313" key="5">
    <source>
        <dbReference type="Proteomes" id="UP001147653"/>
    </source>
</evidence>
<proteinExistence type="inferred from homology"/>
<feature type="domain" description="Bacterial sugar transferase" evidence="3">
    <location>
        <begin position="90"/>
        <end position="174"/>
    </location>
</feature>
<keyword evidence="2" id="KW-0472">Membrane</keyword>
<gene>
    <name evidence="4" type="ORF">OJ997_29190</name>
</gene>
<sequence length="189" mass="20377">MEYGLERSPDVERAAERLARPHARAALVTKRVLDIVLALVLLVAVLPLVVVVLLMLGFAGEGMFERRRRLGRHGNAVVLTRFQSLPGGAVGRGLERIGARELPLLISVLRGKLSFVGPRMVEPGTGAGHTGPRRLMAPGLIGPAQLGRSDASEHALDDAYVESWSLWSDLQLLVGRRPTAHQSVSKSSS</sequence>
<accession>A0A9X3SE28</accession>
<organism evidence="4 5">
    <name type="scientific">Solirubrobacter phytolaccae</name>
    <dbReference type="NCBI Taxonomy" id="1404360"/>
    <lineage>
        <taxon>Bacteria</taxon>
        <taxon>Bacillati</taxon>
        <taxon>Actinomycetota</taxon>
        <taxon>Thermoleophilia</taxon>
        <taxon>Solirubrobacterales</taxon>
        <taxon>Solirubrobacteraceae</taxon>
        <taxon>Solirubrobacter</taxon>
    </lineage>
</organism>